<reference evidence="2 3" key="1">
    <citation type="submission" date="2015-07" db="EMBL/GenBank/DDBJ databases">
        <title>Genome sequencing of Kibdelosporangium phytohabitans.</title>
        <authorList>
            <person name="Qin S."/>
            <person name="Xing K."/>
        </authorList>
    </citation>
    <scope>NUCLEOTIDE SEQUENCE [LARGE SCALE GENOMIC DNA]</scope>
    <source>
        <strain evidence="2 3">KLBMP1111</strain>
    </source>
</reference>
<dbReference type="InterPro" id="IPR013216">
    <property type="entry name" value="Methyltransf_11"/>
</dbReference>
<organism evidence="2 3">
    <name type="scientific">Kibdelosporangium phytohabitans</name>
    <dbReference type="NCBI Taxonomy" id="860235"/>
    <lineage>
        <taxon>Bacteria</taxon>
        <taxon>Bacillati</taxon>
        <taxon>Actinomycetota</taxon>
        <taxon>Actinomycetes</taxon>
        <taxon>Pseudonocardiales</taxon>
        <taxon>Pseudonocardiaceae</taxon>
        <taxon>Kibdelosporangium</taxon>
    </lineage>
</organism>
<protein>
    <recommendedName>
        <fullName evidence="1">Methyltransferase type 11 domain-containing protein</fullName>
    </recommendedName>
</protein>
<dbReference type="SUPFAM" id="SSF53335">
    <property type="entry name" value="S-adenosyl-L-methionine-dependent methyltransferases"/>
    <property type="match status" value="1"/>
</dbReference>
<dbReference type="Gene3D" id="3.40.50.150">
    <property type="entry name" value="Vaccinia Virus protein VP39"/>
    <property type="match status" value="1"/>
</dbReference>
<feature type="domain" description="Methyltransferase type 11" evidence="1">
    <location>
        <begin position="46"/>
        <end position="139"/>
    </location>
</feature>
<dbReference type="Pfam" id="PF08241">
    <property type="entry name" value="Methyltransf_11"/>
    <property type="match status" value="1"/>
</dbReference>
<dbReference type="InterPro" id="IPR029063">
    <property type="entry name" value="SAM-dependent_MTases_sf"/>
</dbReference>
<name>A0A0N9I1H6_9PSEU</name>
<dbReference type="KEGG" id="kphy:AOZ06_16430"/>
<accession>A0A0N9I1H6</accession>
<dbReference type="GO" id="GO:0008757">
    <property type="term" value="F:S-adenosylmethionine-dependent methyltransferase activity"/>
    <property type="evidence" value="ECO:0007669"/>
    <property type="project" value="InterPro"/>
</dbReference>
<dbReference type="OrthoDB" id="9805171at2"/>
<proteinExistence type="predicted"/>
<dbReference type="AlphaFoldDB" id="A0A0N9I1H6"/>
<evidence type="ECO:0000259" key="1">
    <source>
        <dbReference type="Pfam" id="PF08241"/>
    </source>
</evidence>
<evidence type="ECO:0000313" key="3">
    <source>
        <dbReference type="Proteomes" id="UP000063699"/>
    </source>
</evidence>
<evidence type="ECO:0000313" key="2">
    <source>
        <dbReference type="EMBL" id="ALG08283.1"/>
    </source>
</evidence>
<dbReference type="PANTHER" id="PTHR42912">
    <property type="entry name" value="METHYLTRANSFERASE"/>
    <property type="match status" value="1"/>
</dbReference>
<dbReference type="CDD" id="cd02440">
    <property type="entry name" value="AdoMet_MTases"/>
    <property type="match status" value="1"/>
</dbReference>
<keyword evidence="3" id="KW-1185">Reference proteome</keyword>
<dbReference type="RefSeq" id="WP_054290190.1">
    <property type="nucleotide sequence ID" value="NZ_CP012752.1"/>
</dbReference>
<gene>
    <name evidence="2" type="ORF">AOZ06_16430</name>
</gene>
<dbReference type="InterPro" id="IPR050508">
    <property type="entry name" value="Methyltransf_Superfamily"/>
</dbReference>
<dbReference type="PANTHER" id="PTHR42912:SF95">
    <property type="entry name" value="METHYLTRANSFERASE TYPE 11 DOMAIN-CONTAINING PROTEIN"/>
    <property type="match status" value="1"/>
</dbReference>
<dbReference type="STRING" id="860235.AOZ06_16430"/>
<sequence>MLPEVDYSTRLFTGYAAGRALTATTLETWREAFGRGAPRRRPLAVLDLGCGVGRFSPVLADVFGGPVYGVEPARRMREVAARQNGHPRVTYLDGDANTIPLGDDTCDLALLFLMLHHVPDQPAAAREIARVLRPGGRVLLQSSFSGELEDRRWFHHFPRAREIENVMFPSRAAVLEMFAAAGFTHERTDLVECEIAPSLAAYADKLRHRAIPTFEHLTEEEIKAGLASIDEAVARETVPVPVLEPAELQVFALR</sequence>
<dbReference type="EMBL" id="CP012752">
    <property type="protein sequence ID" value="ALG08283.1"/>
    <property type="molecule type" value="Genomic_DNA"/>
</dbReference>
<dbReference type="Proteomes" id="UP000063699">
    <property type="component" value="Chromosome"/>
</dbReference>